<reference evidence="1 2" key="1">
    <citation type="journal article" date="2011" name="Front. Microbiol.">
        <title>Genomic signatures of strain selection and enhancement in Bacillus atrophaeus var. globigii, a historical biowarfare simulant.</title>
        <authorList>
            <person name="Gibbons H.S."/>
            <person name="Broomall S.M."/>
            <person name="McNew L.A."/>
            <person name="Daligault H."/>
            <person name="Chapman C."/>
            <person name="Bruce D."/>
            <person name="Karavis M."/>
            <person name="Krepps M."/>
            <person name="McGregor P.A."/>
            <person name="Hong C."/>
            <person name="Park K.H."/>
            <person name="Akmal A."/>
            <person name="Feldman A."/>
            <person name="Lin J.S."/>
            <person name="Chang W.E."/>
            <person name="Higgs B.W."/>
            <person name="Demirev P."/>
            <person name="Lindquist J."/>
            <person name="Liem A."/>
            <person name="Fochler E."/>
            <person name="Read T.D."/>
            <person name="Tapia R."/>
            <person name="Johnson S."/>
            <person name="Bishop-Lilly K.A."/>
            <person name="Detter C."/>
            <person name="Han C."/>
            <person name="Sozhamannan S."/>
            <person name="Rosenzweig C.N."/>
            <person name="Skowronski E.W."/>
        </authorList>
    </citation>
    <scope>NUCLEOTIDE SEQUENCE [LARGE SCALE GENOMIC DNA]</scope>
    <source>
        <strain evidence="1 2">MLST1</strain>
    </source>
</reference>
<keyword evidence="2" id="KW-1185">Reference proteome</keyword>
<accession>A0A432W6D1</accession>
<gene>
    <name evidence="1" type="ORF">CWE09_02040</name>
</gene>
<evidence type="ECO:0000313" key="1">
    <source>
        <dbReference type="EMBL" id="RUO25539.1"/>
    </source>
</evidence>
<dbReference type="OrthoDB" id="5567704at2"/>
<dbReference type="Pfam" id="PF13591">
    <property type="entry name" value="MerR_2"/>
    <property type="match status" value="1"/>
</dbReference>
<proteinExistence type="predicted"/>
<name>A0A432W6D1_9GAMM</name>
<protein>
    <submittedName>
        <fullName evidence="1">Chaperone modulatory protein CbpM</fullName>
    </submittedName>
</protein>
<dbReference type="Gene3D" id="1.10.1660.10">
    <property type="match status" value="1"/>
</dbReference>
<dbReference type="RefSeq" id="WP_126802238.1">
    <property type="nucleotide sequence ID" value="NZ_PIPL01000001.1"/>
</dbReference>
<evidence type="ECO:0000313" key="2">
    <source>
        <dbReference type="Proteomes" id="UP000288293"/>
    </source>
</evidence>
<comment type="caution">
    <text evidence="1">The sequence shown here is derived from an EMBL/GenBank/DDBJ whole genome shotgun (WGS) entry which is preliminary data.</text>
</comment>
<dbReference type="EMBL" id="PIPL01000001">
    <property type="protein sequence ID" value="RUO25539.1"/>
    <property type="molecule type" value="Genomic_DNA"/>
</dbReference>
<sequence length="101" mass="11781">MTSSRVLYVGFEELCQCASIDEQQMLELIEQEIITPAQGEHKQEWQFTVTSISIANKAARMHGELVTDWADMPLVLSLLDELEELRKENERLQQRLQRFCL</sequence>
<dbReference type="Proteomes" id="UP000288293">
    <property type="component" value="Unassembled WGS sequence"/>
</dbReference>
<organism evidence="1 2">
    <name type="scientific">Aliidiomarina minuta</name>
    <dbReference type="NCBI Taxonomy" id="880057"/>
    <lineage>
        <taxon>Bacteria</taxon>
        <taxon>Pseudomonadati</taxon>
        <taxon>Pseudomonadota</taxon>
        <taxon>Gammaproteobacteria</taxon>
        <taxon>Alteromonadales</taxon>
        <taxon>Idiomarinaceae</taxon>
        <taxon>Aliidiomarina</taxon>
    </lineage>
</organism>
<dbReference type="AlphaFoldDB" id="A0A432W6D1"/>